<feature type="domain" description="C2H2-type" evidence="2">
    <location>
        <begin position="50"/>
        <end position="73"/>
    </location>
</feature>
<dbReference type="SMART" id="SM00355">
    <property type="entry name" value="ZnF_C2H2"/>
    <property type="match status" value="2"/>
</dbReference>
<dbReference type="InterPro" id="IPR013087">
    <property type="entry name" value="Znf_C2H2_type"/>
</dbReference>
<feature type="domain" description="C2H2-type" evidence="2">
    <location>
        <begin position="6"/>
        <end position="28"/>
    </location>
</feature>
<dbReference type="PANTHER" id="PTHR33936">
    <property type="entry name" value="PROTEIN CBG17840"/>
    <property type="match status" value="1"/>
</dbReference>
<feature type="compositionally biased region" description="Pro residues" evidence="1">
    <location>
        <begin position="253"/>
        <end position="262"/>
    </location>
</feature>
<proteinExistence type="predicted"/>
<protein>
    <recommendedName>
        <fullName evidence="2">C2H2-type domain-containing protein</fullName>
    </recommendedName>
</protein>
<name>A0AAN8IRC5_TRICO</name>
<evidence type="ECO:0000259" key="2">
    <source>
        <dbReference type="SMART" id="SM00355"/>
    </source>
</evidence>
<evidence type="ECO:0000313" key="4">
    <source>
        <dbReference type="Proteomes" id="UP001331761"/>
    </source>
</evidence>
<dbReference type="Proteomes" id="UP001331761">
    <property type="component" value="Unassembled WGS sequence"/>
</dbReference>
<evidence type="ECO:0000256" key="1">
    <source>
        <dbReference type="SAM" id="MobiDB-lite"/>
    </source>
</evidence>
<comment type="caution">
    <text evidence="3">The sequence shown here is derived from an EMBL/GenBank/DDBJ whole genome shotgun (WGS) entry which is preliminary data.</text>
</comment>
<feature type="region of interest" description="Disordered" evidence="1">
    <location>
        <begin position="245"/>
        <end position="264"/>
    </location>
</feature>
<accession>A0AAN8IRC5</accession>
<evidence type="ECO:0000313" key="3">
    <source>
        <dbReference type="EMBL" id="KAK5983146.1"/>
    </source>
</evidence>
<dbReference type="InterPro" id="IPR052797">
    <property type="entry name" value="RegFact_GeneExpr_CellDeath"/>
</dbReference>
<organism evidence="3 4">
    <name type="scientific">Trichostrongylus colubriformis</name>
    <name type="common">Black scour worm</name>
    <dbReference type="NCBI Taxonomy" id="6319"/>
    <lineage>
        <taxon>Eukaryota</taxon>
        <taxon>Metazoa</taxon>
        <taxon>Ecdysozoa</taxon>
        <taxon>Nematoda</taxon>
        <taxon>Chromadorea</taxon>
        <taxon>Rhabditida</taxon>
        <taxon>Rhabditina</taxon>
        <taxon>Rhabditomorpha</taxon>
        <taxon>Strongyloidea</taxon>
        <taxon>Trichostrongylidae</taxon>
        <taxon>Trichostrongylus</taxon>
    </lineage>
</organism>
<sequence>MKAVRCNCPVCDKTIHKGSFYRHMRRCHGYSEEQCLQMKKERIQEHATTVICPICNVQAVDHEALAQHCSELHSQDGADGRPQDYTVFSKQFPNEQDYKLWLSEECKKNCISFWQRSKDYTKLGTKVRLRCNRAGRNPNTAKLRNRRSRKNNAYCSCFLNVEFRKNGMVIVKGCFGHAGHELDPALLHLSTEEQEYLKMLLEDHTISHIIQRVRHEYRERKSRLYFVSRDDLWNLTKKYKIRPPSRDAIDSPIPSPVTPPENSPLTISCREQGYQKLNEIMNTYATVEAEARFLVENDSDDILKKLDKILNYIKLAAAVIPVSASDELTPHLEPALDETKPHFQHSVLQQRGELKKSSTKTIKHELSMLSNPPLRDTPGSSWHDIMR</sequence>
<dbReference type="AlphaFoldDB" id="A0AAN8IRC5"/>
<dbReference type="PANTHER" id="PTHR33936:SF24">
    <property type="entry name" value="C2H2-TYPE DOMAIN-CONTAINING PROTEIN"/>
    <property type="match status" value="1"/>
</dbReference>
<dbReference type="EMBL" id="WIXE01004322">
    <property type="protein sequence ID" value="KAK5983146.1"/>
    <property type="molecule type" value="Genomic_DNA"/>
</dbReference>
<gene>
    <name evidence="3" type="ORF">GCK32_001351</name>
</gene>
<keyword evidence="4" id="KW-1185">Reference proteome</keyword>
<reference evidence="3 4" key="1">
    <citation type="submission" date="2019-10" db="EMBL/GenBank/DDBJ databases">
        <title>Assembly and Annotation for the nematode Trichostrongylus colubriformis.</title>
        <authorList>
            <person name="Martin J."/>
        </authorList>
    </citation>
    <scope>NUCLEOTIDE SEQUENCE [LARGE SCALE GENOMIC DNA]</scope>
    <source>
        <strain evidence="3">G859</strain>
        <tissue evidence="3">Whole worm</tissue>
    </source>
</reference>